<organism evidence="7 8">
    <name type="scientific">Metabacillus arenae</name>
    <dbReference type="NCBI Taxonomy" id="2771434"/>
    <lineage>
        <taxon>Bacteria</taxon>
        <taxon>Bacillati</taxon>
        <taxon>Bacillota</taxon>
        <taxon>Bacilli</taxon>
        <taxon>Bacillales</taxon>
        <taxon>Bacillaceae</taxon>
        <taxon>Metabacillus</taxon>
    </lineage>
</organism>
<keyword evidence="3 6" id="KW-0808">Transferase</keyword>
<dbReference type="InterPro" id="IPR018117">
    <property type="entry name" value="C5_DNA_meth_AS"/>
</dbReference>
<dbReference type="InterPro" id="IPR029063">
    <property type="entry name" value="SAM-dependent_MTases_sf"/>
</dbReference>
<dbReference type="Gene3D" id="3.40.50.150">
    <property type="entry name" value="Vaccinia Virus protein VP39"/>
    <property type="match status" value="1"/>
</dbReference>
<proteinExistence type="inferred from homology"/>
<protein>
    <recommendedName>
        <fullName evidence="1">DNA (cytosine-5-)-methyltransferase</fullName>
        <ecNumber evidence="1">2.1.1.37</ecNumber>
    </recommendedName>
</protein>
<dbReference type="PROSITE" id="PS00094">
    <property type="entry name" value="C5_MTASE_1"/>
    <property type="match status" value="1"/>
</dbReference>
<keyword evidence="4 6" id="KW-0949">S-adenosyl-L-methionine</keyword>
<dbReference type="Proteomes" id="UP000626844">
    <property type="component" value="Unassembled WGS sequence"/>
</dbReference>
<dbReference type="AlphaFoldDB" id="A0A926NJ58"/>
<evidence type="ECO:0000256" key="5">
    <source>
        <dbReference type="ARBA" id="ARBA00022747"/>
    </source>
</evidence>
<dbReference type="GO" id="GO:0032259">
    <property type="term" value="P:methylation"/>
    <property type="evidence" value="ECO:0007669"/>
    <property type="project" value="UniProtKB-KW"/>
</dbReference>
<sequence>MNVLSLFDGISCGQVALERTGIKVDNYFASEINEDSMKVAKHNYPNIKHIGDVTKLNEEFLKQLPKIDLLIGGSPCQGLSKAKSGRKNLDDPRSKLFYKYVEIRDWLLKYNNPNLKYLLENVKPDKETKEIMNEEMGVQPIEMNSVLVSAQRRIRLYWTNIEGIIQPDDKQLKIKDIIYDNTYKIKTMDDQKLLETVRFSKNYVKWDTSYKGHYSQANRAYFIDGTMCTVPKSRASSKLNIWLGNNSYRRIHPIEAERLQTLPYNYTKIVETNNDDVRVGLVGDGWTVDVIAHIFSFMKEQIIHSESNKDIHKAS</sequence>
<dbReference type="PANTHER" id="PTHR23068:SF25">
    <property type="entry name" value="DNA (CYTOSINE-5)-METHYLTRANSFERASE DRM2"/>
    <property type="match status" value="1"/>
</dbReference>
<evidence type="ECO:0000256" key="6">
    <source>
        <dbReference type="PROSITE-ProRule" id="PRU01016"/>
    </source>
</evidence>
<dbReference type="PROSITE" id="PS51679">
    <property type="entry name" value="SAM_MT_C5"/>
    <property type="match status" value="1"/>
</dbReference>
<evidence type="ECO:0000256" key="3">
    <source>
        <dbReference type="ARBA" id="ARBA00022679"/>
    </source>
</evidence>
<accession>A0A926NJ58</accession>
<dbReference type="InterPro" id="IPR050390">
    <property type="entry name" value="C5-Methyltransferase"/>
</dbReference>
<keyword evidence="5" id="KW-0680">Restriction system</keyword>
<dbReference type="InterPro" id="IPR001525">
    <property type="entry name" value="C5_MeTfrase"/>
</dbReference>
<keyword evidence="8" id="KW-1185">Reference proteome</keyword>
<gene>
    <name evidence="7" type="ORF">IC621_02435</name>
</gene>
<dbReference type="Pfam" id="PF00145">
    <property type="entry name" value="DNA_methylase"/>
    <property type="match status" value="1"/>
</dbReference>
<evidence type="ECO:0000313" key="8">
    <source>
        <dbReference type="Proteomes" id="UP000626844"/>
    </source>
</evidence>
<comment type="caution">
    <text evidence="7">The sequence shown here is derived from an EMBL/GenBank/DDBJ whole genome shotgun (WGS) entry which is preliminary data.</text>
</comment>
<dbReference type="GO" id="GO:0009307">
    <property type="term" value="P:DNA restriction-modification system"/>
    <property type="evidence" value="ECO:0007669"/>
    <property type="project" value="UniProtKB-KW"/>
</dbReference>
<dbReference type="EMBL" id="JACXAI010000002">
    <property type="protein sequence ID" value="MBD1379077.1"/>
    <property type="molecule type" value="Genomic_DNA"/>
</dbReference>
<keyword evidence="2 6" id="KW-0489">Methyltransferase</keyword>
<dbReference type="EC" id="2.1.1.37" evidence="1"/>
<dbReference type="PANTHER" id="PTHR23068">
    <property type="entry name" value="DNA CYTOSINE-5- -METHYLTRANSFERASE 3-RELATED"/>
    <property type="match status" value="1"/>
</dbReference>
<evidence type="ECO:0000256" key="2">
    <source>
        <dbReference type="ARBA" id="ARBA00022603"/>
    </source>
</evidence>
<feature type="active site" evidence="6">
    <location>
        <position position="76"/>
    </location>
</feature>
<reference evidence="7" key="1">
    <citation type="submission" date="2020-09" db="EMBL/GenBank/DDBJ databases">
        <title>A novel bacterium of genus Bacillus, isolated from South China Sea.</title>
        <authorList>
            <person name="Huang H."/>
            <person name="Mo K."/>
            <person name="Hu Y."/>
        </authorList>
    </citation>
    <scope>NUCLEOTIDE SEQUENCE</scope>
    <source>
        <strain evidence="7">IB182487</strain>
    </source>
</reference>
<dbReference type="GO" id="GO:0003886">
    <property type="term" value="F:DNA (cytosine-5-)-methyltransferase activity"/>
    <property type="evidence" value="ECO:0007669"/>
    <property type="project" value="UniProtKB-EC"/>
</dbReference>
<evidence type="ECO:0000256" key="4">
    <source>
        <dbReference type="ARBA" id="ARBA00022691"/>
    </source>
</evidence>
<evidence type="ECO:0000256" key="1">
    <source>
        <dbReference type="ARBA" id="ARBA00011975"/>
    </source>
</evidence>
<comment type="similarity">
    <text evidence="6">Belongs to the class I-like SAM-binding methyltransferase superfamily. C5-methyltransferase family.</text>
</comment>
<dbReference type="SUPFAM" id="SSF53335">
    <property type="entry name" value="S-adenosyl-L-methionine-dependent methyltransferases"/>
    <property type="match status" value="1"/>
</dbReference>
<name>A0A926NJ58_9BACI</name>
<dbReference type="RefSeq" id="WP_191155373.1">
    <property type="nucleotide sequence ID" value="NZ_JACXAI010000002.1"/>
</dbReference>
<evidence type="ECO:0000313" key="7">
    <source>
        <dbReference type="EMBL" id="MBD1379077.1"/>
    </source>
</evidence>